<feature type="transmembrane region" description="Helical" evidence="5">
    <location>
        <begin position="62"/>
        <end position="83"/>
    </location>
</feature>
<evidence type="ECO:0000256" key="2">
    <source>
        <dbReference type="ARBA" id="ARBA00022692"/>
    </source>
</evidence>
<keyword evidence="4 5" id="KW-0472">Membrane</keyword>
<evidence type="ECO:0000313" key="7">
    <source>
        <dbReference type="EMBL" id="TSD58399.1"/>
    </source>
</evidence>
<dbReference type="Pfam" id="PF01061">
    <property type="entry name" value="ABC2_membrane"/>
    <property type="match status" value="1"/>
</dbReference>
<feature type="transmembrane region" description="Helical" evidence="5">
    <location>
        <begin position="171"/>
        <end position="190"/>
    </location>
</feature>
<dbReference type="GO" id="GO:0005886">
    <property type="term" value="C:plasma membrane"/>
    <property type="evidence" value="ECO:0007669"/>
    <property type="project" value="UniProtKB-SubCell"/>
</dbReference>
<dbReference type="PANTHER" id="PTHR43027">
    <property type="entry name" value="DOXORUBICIN RESISTANCE ABC TRANSPORTER PERMEASE PROTEIN DRRC-RELATED"/>
    <property type="match status" value="1"/>
</dbReference>
<dbReference type="PROSITE" id="PS51012">
    <property type="entry name" value="ABC_TM2"/>
    <property type="match status" value="1"/>
</dbReference>
<dbReference type="RefSeq" id="WP_143914260.1">
    <property type="nucleotide sequence ID" value="NZ_VLNT01000014.1"/>
</dbReference>
<sequence length="248" mass="25879">MSTTTTARAVLGAETRLMLREPGALFWIIVFPPALLGILGLIPDFRTPSEDLGGLRTIDLYLPTALILTAIMASLMTMPAVISTYREKLVLRRYATTPARAGDLLFAQGVLHAGAVLIGSGLALLVGYVAYDARIAALGSAALVYVLAVAANLACGALIAGLAPSAKTASVIGTAVFFPSMFTAGVWYPISALPGWAESIVGLTPNGAAVLGLEQAVAGDWPDPVHLIVLVAWTMLAGAVAARYFRWE</sequence>
<keyword evidence="2 5" id="KW-0812">Transmembrane</keyword>
<feature type="transmembrane region" description="Helical" evidence="5">
    <location>
        <begin position="104"/>
        <end position="129"/>
    </location>
</feature>
<feature type="transmembrane region" description="Helical" evidence="5">
    <location>
        <begin position="24"/>
        <end position="42"/>
    </location>
</feature>
<evidence type="ECO:0000259" key="6">
    <source>
        <dbReference type="PROSITE" id="PS51012"/>
    </source>
</evidence>
<comment type="similarity">
    <text evidence="5">Belongs to the ABC-2 integral membrane protein family.</text>
</comment>
<proteinExistence type="inferred from homology"/>
<accession>A0A554RWD2</accession>
<dbReference type="InterPro" id="IPR047817">
    <property type="entry name" value="ABC2_TM_bact-type"/>
</dbReference>
<dbReference type="InterPro" id="IPR052902">
    <property type="entry name" value="ABC-2_transporter"/>
</dbReference>
<comment type="caution">
    <text evidence="7">The sequence shown here is derived from an EMBL/GenBank/DDBJ whole genome shotgun (WGS) entry which is preliminary data.</text>
</comment>
<dbReference type="InterPro" id="IPR013525">
    <property type="entry name" value="ABC2_TM"/>
</dbReference>
<evidence type="ECO:0000256" key="1">
    <source>
        <dbReference type="ARBA" id="ARBA00004141"/>
    </source>
</evidence>
<gene>
    <name evidence="7" type="ORF">FNM00_14465</name>
</gene>
<comment type="subcellular location">
    <subcellularLocation>
        <location evidence="5">Cell membrane</location>
        <topology evidence="5">Multi-pass membrane protein</topology>
    </subcellularLocation>
    <subcellularLocation>
        <location evidence="1">Membrane</location>
        <topology evidence="1">Multi-pass membrane protein</topology>
    </subcellularLocation>
</comment>
<feature type="transmembrane region" description="Helical" evidence="5">
    <location>
        <begin position="135"/>
        <end position="159"/>
    </location>
</feature>
<name>A0A554RWD2_9ACTN</name>
<dbReference type="AlphaFoldDB" id="A0A554RWD2"/>
<dbReference type="PANTHER" id="PTHR43027:SF2">
    <property type="entry name" value="TRANSPORT PERMEASE PROTEIN"/>
    <property type="match status" value="1"/>
</dbReference>
<keyword evidence="8" id="KW-1185">Reference proteome</keyword>
<keyword evidence="5" id="KW-1003">Cell membrane</keyword>
<keyword evidence="3 5" id="KW-1133">Transmembrane helix</keyword>
<feature type="domain" description="ABC transmembrane type-2" evidence="6">
    <location>
        <begin position="23"/>
        <end position="248"/>
    </location>
</feature>
<dbReference type="Proteomes" id="UP000316988">
    <property type="component" value="Unassembled WGS sequence"/>
</dbReference>
<organism evidence="7 8">
    <name type="scientific">Aeromicrobium piscarium</name>
    <dbReference type="NCBI Taxonomy" id="2590901"/>
    <lineage>
        <taxon>Bacteria</taxon>
        <taxon>Bacillati</taxon>
        <taxon>Actinomycetota</taxon>
        <taxon>Actinomycetes</taxon>
        <taxon>Propionibacteriales</taxon>
        <taxon>Nocardioidaceae</taxon>
        <taxon>Aeromicrobium</taxon>
    </lineage>
</organism>
<feature type="transmembrane region" description="Helical" evidence="5">
    <location>
        <begin position="225"/>
        <end position="245"/>
    </location>
</feature>
<dbReference type="EMBL" id="VLNT01000014">
    <property type="protein sequence ID" value="TSD58399.1"/>
    <property type="molecule type" value="Genomic_DNA"/>
</dbReference>
<evidence type="ECO:0000256" key="5">
    <source>
        <dbReference type="RuleBase" id="RU361157"/>
    </source>
</evidence>
<protein>
    <recommendedName>
        <fullName evidence="5">Transport permease protein</fullName>
    </recommendedName>
</protein>
<evidence type="ECO:0000313" key="8">
    <source>
        <dbReference type="Proteomes" id="UP000316988"/>
    </source>
</evidence>
<dbReference type="GO" id="GO:0140359">
    <property type="term" value="F:ABC-type transporter activity"/>
    <property type="evidence" value="ECO:0007669"/>
    <property type="project" value="InterPro"/>
</dbReference>
<evidence type="ECO:0000256" key="3">
    <source>
        <dbReference type="ARBA" id="ARBA00022989"/>
    </source>
</evidence>
<reference evidence="7 8" key="1">
    <citation type="submission" date="2019-07" db="EMBL/GenBank/DDBJ databases">
        <authorList>
            <person name="Zhao L.H."/>
        </authorList>
    </citation>
    <scope>NUCLEOTIDE SEQUENCE [LARGE SCALE GENOMIC DNA]</scope>
    <source>
        <strain evidence="7 8">Co35</strain>
    </source>
</reference>
<dbReference type="OrthoDB" id="3217868at2"/>
<evidence type="ECO:0000256" key="4">
    <source>
        <dbReference type="ARBA" id="ARBA00023136"/>
    </source>
</evidence>
<keyword evidence="5" id="KW-0813">Transport</keyword>